<accession>A0A538UBH9</accession>
<evidence type="ECO:0000313" key="2">
    <source>
        <dbReference type="Proteomes" id="UP000319771"/>
    </source>
</evidence>
<dbReference type="Gene3D" id="2.40.160.50">
    <property type="entry name" value="membrane protein fhac: a member of the omp85/tpsb transporter family"/>
    <property type="match status" value="1"/>
</dbReference>
<protein>
    <recommendedName>
        <fullName evidence="3">Bacterial surface antigen (D15) domain-containing protein</fullName>
    </recommendedName>
</protein>
<reference evidence="1 2" key="1">
    <citation type="journal article" date="2019" name="Nat. Microbiol.">
        <title>Mediterranean grassland soil C-N compound turnover is dependent on rainfall and depth, and is mediated by genomically divergent microorganisms.</title>
        <authorList>
            <person name="Diamond S."/>
            <person name="Andeer P.F."/>
            <person name="Li Z."/>
            <person name="Crits-Christoph A."/>
            <person name="Burstein D."/>
            <person name="Anantharaman K."/>
            <person name="Lane K.R."/>
            <person name="Thomas B.C."/>
            <person name="Pan C."/>
            <person name="Northen T.R."/>
            <person name="Banfield J.F."/>
        </authorList>
    </citation>
    <scope>NUCLEOTIDE SEQUENCE [LARGE SCALE GENOMIC DNA]</scope>
    <source>
        <strain evidence="1">WS_11</strain>
    </source>
</reference>
<evidence type="ECO:0000313" key="1">
    <source>
        <dbReference type="EMBL" id="TMQ73262.1"/>
    </source>
</evidence>
<name>A0A538UBH9_UNCEI</name>
<dbReference type="EMBL" id="VBPB01000076">
    <property type="protein sequence ID" value="TMQ73262.1"/>
    <property type="molecule type" value="Genomic_DNA"/>
</dbReference>
<evidence type="ECO:0008006" key="3">
    <source>
        <dbReference type="Google" id="ProtNLM"/>
    </source>
</evidence>
<sequence length="524" mass="56313">MRSAGVPALTASGSRDTVVLEGRPIARIEIESRDIFEPVPPGRMSGLFRVADALHVRTRPATIRSHVLLRPGGPWSDARALESERDLRGMDIFDSARIRGRSSGDSVVVRVETHDAWTTNPEFTLEHGGGRTFGSFRFSERNLMGRAQEVGVSYRSDPSGISRAIELADPGVRGTRVQVAGSASEGSAGTMQSARVELPFYAEDAPYSFGFQLGRARTTAHLFGGGAELASFARHTDGATAWFGAGRRFGETIGRLTGSLFVLDRRFGDSALEPGAPADFGGTQERLKLRRLAIEGVLWHPDFRERAAVEQLDGIEDYDLGPSAVVAVGFSPVALGGSEDEGYVAARLNAGADAGPAGFGWLRCSFSSRLPSGVAEGSGRVEARWVNQSVPRQTLVVAALTAAHWGAARDQQLVVGGLSGLRAHSVYALSGERLWRLNAESRWVIRRNIQHLLSVGVAAFWDAAHMRGPGSGDAPWQHDAGFGLRLGFPRSALDHVARFDVAWPITSLDGRHAMVFSFGSSQGF</sequence>
<dbReference type="Proteomes" id="UP000319771">
    <property type="component" value="Unassembled WGS sequence"/>
</dbReference>
<dbReference type="AlphaFoldDB" id="A0A538UBH9"/>
<comment type="caution">
    <text evidence="1">The sequence shown here is derived from an EMBL/GenBank/DDBJ whole genome shotgun (WGS) entry which is preliminary data.</text>
</comment>
<organism evidence="1 2">
    <name type="scientific">Eiseniibacteriota bacterium</name>
    <dbReference type="NCBI Taxonomy" id="2212470"/>
    <lineage>
        <taxon>Bacteria</taxon>
        <taxon>Candidatus Eiseniibacteriota</taxon>
    </lineage>
</organism>
<gene>
    <name evidence="1" type="ORF">E6K81_05120</name>
</gene>
<proteinExistence type="predicted"/>